<dbReference type="InterPro" id="IPR036237">
    <property type="entry name" value="Xyl_isomerase-like_sf"/>
</dbReference>
<dbReference type="SUPFAM" id="SSF51658">
    <property type="entry name" value="Xylose isomerase-like"/>
    <property type="match status" value="1"/>
</dbReference>
<dbReference type="InterPro" id="IPR050417">
    <property type="entry name" value="Sugar_Epim/Isomerase"/>
</dbReference>
<evidence type="ECO:0000313" key="4">
    <source>
        <dbReference type="Proteomes" id="UP000826793"/>
    </source>
</evidence>
<proteinExistence type="predicted"/>
<accession>A0A9D2MU87</accession>
<dbReference type="Proteomes" id="UP000826793">
    <property type="component" value="Unassembled WGS sequence"/>
</dbReference>
<dbReference type="PANTHER" id="PTHR43489:SF7">
    <property type="entry name" value="3-DEHYDRO-D-GULOSIDE 4-EPIMERASE-RELATED"/>
    <property type="match status" value="1"/>
</dbReference>
<dbReference type="InterPro" id="IPR013022">
    <property type="entry name" value="Xyl_isomerase-like_TIM-brl"/>
</dbReference>
<comment type="caution">
    <text evidence="3">The sequence shown here is derived from an EMBL/GenBank/DDBJ whole genome shotgun (WGS) entry which is preliminary data.</text>
</comment>
<feature type="domain" description="Xylose isomerase-like TIM barrel" evidence="2">
    <location>
        <begin position="20"/>
        <end position="256"/>
    </location>
</feature>
<protein>
    <submittedName>
        <fullName evidence="3">Sugar phosphate isomerase/epimerase</fullName>
    </submittedName>
</protein>
<keyword evidence="1 3" id="KW-0413">Isomerase</keyword>
<dbReference type="GO" id="GO:0016853">
    <property type="term" value="F:isomerase activity"/>
    <property type="evidence" value="ECO:0007669"/>
    <property type="project" value="UniProtKB-KW"/>
</dbReference>
<dbReference type="EMBL" id="DWXG01000033">
    <property type="protein sequence ID" value="HJB97688.1"/>
    <property type="molecule type" value="Genomic_DNA"/>
</dbReference>
<gene>
    <name evidence="3" type="ORF">H9710_03820</name>
</gene>
<reference evidence="3" key="1">
    <citation type="journal article" date="2021" name="PeerJ">
        <title>Extensive microbial diversity within the chicken gut microbiome revealed by metagenomics and culture.</title>
        <authorList>
            <person name="Gilroy R."/>
            <person name="Ravi A."/>
            <person name="Getino M."/>
            <person name="Pursley I."/>
            <person name="Horton D.L."/>
            <person name="Alikhan N.F."/>
            <person name="Baker D."/>
            <person name="Gharbi K."/>
            <person name="Hall N."/>
            <person name="Watson M."/>
            <person name="Adriaenssens E.M."/>
            <person name="Foster-Nyarko E."/>
            <person name="Jarju S."/>
            <person name="Secka A."/>
            <person name="Antonio M."/>
            <person name="Oren A."/>
            <person name="Chaudhuri R.R."/>
            <person name="La Ragione R."/>
            <person name="Hildebrand F."/>
            <person name="Pallen M.J."/>
        </authorList>
    </citation>
    <scope>NUCLEOTIDE SEQUENCE</scope>
    <source>
        <strain evidence="3">CHK185-1770</strain>
    </source>
</reference>
<name>A0A9D2MU87_9FIRM</name>
<dbReference type="Pfam" id="PF01261">
    <property type="entry name" value="AP_endonuc_2"/>
    <property type="match status" value="1"/>
</dbReference>
<evidence type="ECO:0000259" key="2">
    <source>
        <dbReference type="Pfam" id="PF01261"/>
    </source>
</evidence>
<dbReference type="AlphaFoldDB" id="A0A9D2MU87"/>
<evidence type="ECO:0000313" key="3">
    <source>
        <dbReference type="EMBL" id="HJB97688.1"/>
    </source>
</evidence>
<sequence>MKIGCCVSLWEDLIFHLPQAGCQYAEGGFSSLADKSLDQVRTRAAQLEKAGVRLETMNVLFPGDFHLTGPQADFAAVDNYLEENLPKAQALGVSMVVFGSGGARRVPEGFPQEEAFAQLTELCREHIAPAMGAFGITCCVEPLNRQETNILATSEEGFRLVEAVNHPNFQLLVDLYHFDLEGESLSALESYRGRLGHCHIASAQNSRLLPQPWDGQDYLPFFQTLAAMGYEGRLSLEGDTRGGLSQIRSSLEYLQALASQAAPAACPR</sequence>
<reference evidence="3" key="2">
    <citation type="submission" date="2021-04" db="EMBL/GenBank/DDBJ databases">
        <authorList>
            <person name="Gilroy R."/>
        </authorList>
    </citation>
    <scope>NUCLEOTIDE SEQUENCE</scope>
    <source>
        <strain evidence="3">CHK185-1770</strain>
    </source>
</reference>
<organism evidence="3 4">
    <name type="scientific">Candidatus Acutalibacter pullicola</name>
    <dbReference type="NCBI Taxonomy" id="2838417"/>
    <lineage>
        <taxon>Bacteria</taxon>
        <taxon>Bacillati</taxon>
        <taxon>Bacillota</taxon>
        <taxon>Clostridia</taxon>
        <taxon>Eubacteriales</taxon>
        <taxon>Acutalibacteraceae</taxon>
        <taxon>Acutalibacter</taxon>
    </lineage>
</organism>
<evidence type="ECO:0000256" key="1">
    <source>
        <dbReference type="ARBA" id="ARBA00023235"/>
    </source>
</evidence>
<dbReference type="Gene3D" id="3.20.20.150">
    <property type="entry name" value="Divalent-metal-dependent TIM barrel enzymes"/>
    <property type="match status" value="1"/>
</dbReference>
<dbReference type="PANTHER" id="PTHR43489">
    <property type="entry name" value="ISOMERASE"/>
    <property type="match status" value="1"/>
</dbReference>